<feature type="compositionally biased region" description="Polar residues" evidence="1">
    <location>
        <begin position="201"/>
        <end position="214"/>
    </location>
</feature>
<organism evidence="2 3">
    <name type="scientific">Streptomyces microflavus DSM 40593</name>
    <dbReference type="NCBI Taxonomy" id="1303692"/>
    <lineage>
        <taxon>Bacteria</taxon>
        <taxon>Bacillati</taxon>
        <taxon>Actinomycetota</taxon>
        <taxon>Actinomycetes</taxon>
        <taxon>Kitasatosporales</taxon>
        <taxon>Streptomycetaceae</taxon>
        <taxon>Streptomyces</taxon>
    </lineage>
</organism>
<evidence type="ECO:0000313" key="2">
    <source>
        <dbReference type="EMBL" id="AGK79365.1"/>
    </source>
</evidence>
<evidence type="ECO:0000256" key="1">
    <source>
        <dbReference type="SAM" id="MobiDB-lite"/>
    </source>
</evidence>
<sequence length="250" mass="27224">MTSPYPPGWPEGHTYEGIVKDVVAGLLSSGGDFTRTVKNLVLDTVTGEALEKIAVALGADPAADSINASSQTLYWSTQSFKFDPTLVTFAPDAVQITPKGIEIFGVNVTPGWEAKFERLIDWLTPWNIQAPDQTSGAGADVERGLKNTNIRVNGLEQRVGALRRIPATVGRHDTVLRGLTRNQRHMAASGATDTIRRSGAETRQANQLSGQRNQGANVRVHTFNANQLRETAQGLRRVEEEAARLERRLG</sequence>
<gene>
    <name evidence="2" type="ORF">SFUL_4469</name>
</gene>
<dbReference type="AlphaFoldDB" id="N0CUJ0"/>
<evidence type="ECO:0000313" key="3">
    <source>
        <dbReference type="Proteomes" id="UP000013304"/>
    </source>
</evidence>
<protein>
    <submittedName>
        <fullName evidence="2">Uncharacterized protein</fullName>
    </submittedName>
</protein>
<dbReference type="Proteomes" id="UP000013304">
    <property type="component" value="Chromosome"/>
</dbReference>
<dbReference type="PATRIC" id="fig|1303692.3.peg.4476"/>
<accession>N0CUJ0</accession>
<dbReference type="EMBL" id="CP005080">
    <property type="protein sequence ID" value="AGK79365.1"/>
    <property type="molecule type" value="Genomic_DNA"/>
</dbReference>
<name>N0CUJ0_STRMI</name>
<reference evidence="2 3" key="1">
    <citation type="submission" date="2013-04" db="EMBL/GenBank/DDBJ databases">
        <title>Complete genome sequence of Streptomyces fulvissimus.</title>
        <authorList>
            <person name="Myronovskyi M."/>
            <person name="Tokovenko B."/>
            <person name="Manderscheid N."/>
            <person name="Petzke L."/>
            <person name="Luzhetskyy A."/>
        </authorList>
    </citation>
    <scope>NUCLEOTIDE SEQUENCE [LARGE SCALE GENOMIC DNA]</scope>
    <source>
        <strain evidence="2 3">DSM 40593</strain>
    </source>
</reference>
<feature type="region of interest" description="Disordered" evidence="1">
    <location>
        <begin position="185"/>
        <end position="214"/>
    </location>
</feature>
<dbReference type="HOGENOM" id="CLU_1110896_0_0_11"/>
<proteinExistence type="predicted"/>
<dbReference type="KEGG" id="sfi:SFUL_4469"/>
<dbReference type="RefSeq" id="WP_015610707.1">
    <property type="nucleotide sequence ID" value="NC_021177.1"/>
</dbReference>